<comment type="caution">
    <text evidence="1">The sequence shown here is derived from an EMBL/GenBank/DDBJ whole genome shotgun (WGS) entry which is preliminary data.</text>
</comment>
<dbReference type="Proteomes" id="UP001596505">
    <property type="component" value="Unassembled WGS sequence"/>
</dbReference>
<evidence type="ECO:0000313" key="1">
    <source>
        <dbReference type="EMBL" id="MFC7392641.1"/>
    </source>
</evidence>
<keyword evidence="2" id="KW-1185">Reference proteome</keyword>
<dbReference type="CDD" id="cd11523">
    <property type="entry name" value="NTP-PPase"/>
    <property type="match status" value="1"/>
</dbReference>
<protein>
    <submittedName>
        <fullName evidence="1">Pyrophosphatase</fullName>
    </submittedName>
</protein>
<accession>A0ABW2PZL0</accession>
<dbReference type="PIRSF" id="PIRSF036521">
    <property type="entry name" value="UCP036521_pph"/>
    <property type="match status" value="1"/>
</dbReference>
<sequence>MNIQKFQQYVLEFSREKGFENIPIETRVMFLMSEVGELTDEILKLKTNDNGTKQKDIKRDIGLEMFDVIWNIFDLANKLDISLDAAFIDKININKNREWVK</sequence>
<dbReference type="EMBL" id="JBHTCO010000004">
    <property type="protein sequence ID" value="MFC7392641.1"/>
    <property type="molecule type" value="Genomic_DNA"/>
</dbReference>
<name>A0ABW2PZL0_9BACL</name>
<dbReference type="InterPro" id="IPR011411">
    <property type="entry name" value="MazG-related_YvdC"/>
</dbReference>
<organism evidence="1 2">
    <name type="scientific">Scopulibacillus cellulosilyticus</name>
    <dbReference type="NCBI Taxonomy" id="2665665"/>
    <lineage>
        <taxon>Bacteria</taxon>
        <taxon>Bacillati</taxon>
        <taxon>Bacillota</taxon>
        <taxon>Bacilli</taxon>
        <taxon>Bacillales</taxon>
        <taxon>Sporolactobacillaceae</taxon>
        <taxon>Scopulibacillus</taxon>
    </lineage>
</organism>
<reference evidence="2" key="1">
    <citation type="journal article" date="2019" name="Int. J. Syst. Evol. Microbiol.">
        <title>The Global Catalogue of Microorganisms (GCM) 10K type strain sequencing project: providing services to taxonomists for standard genome sequencing and annotation.</title>
        <authorList>
            <consortium name="The Broad Institute Genomics Platform"/>
            <consortium name="The Broad Institute Genome Sequencing Center for Infectious Disease"/>
            <person name="Wu L."/>
            <person name="Ma J."/>
        </authorList>
    </citation>
    <scope>NUCLEOTIDE SEQUENCE [LARGE SCALE GENOMIC DNA]</scope>
    <source>
        <strain evidence="2">CGMCC 1.16305</strain>
    </source>
</reference>
<dbReference type="PANTHER" id="PTHR42702">
    <property type="entry name" value="NUCLEOTIDE PYROPHOSPHOHYDROLASE"/>
    <property type="match status" value="1"/>
</dbReference>
<proteinExistence type="predicted"/>
<dbReference type="Gene3D" id="1.10.287.1080">
    <property type="entry name" value="MazG-like"/>
    <property type="match status" value="1"/>
</dbReference>
<dbReference type="PANTHER" id="PTHR42702:SF1">
    <property type="entry name" value="REGULATORY PROTEIN FOR BETA-LACTAMASE"/>
    <property type="match status" value="1"/>
</dbReference>
<gene>
    <name evidence="1" type="ORF">ACFQRG_06545</name>
</gene>
<dbReference type="SUPFAM" id="SSF101386">
    <property type="entry name" value="all-alpha NTP pyrophosphatases"/>
    <property type="match status" value="1"/>
</dbReference>
<evidence type="ECO:0000313" key="2">
    <source>
        <dbReference type="Proteomes" id="UP001596505"/>
    </source>
</evidence>
<dbReference type="RefSeq" id="WP_380964930.1">
    <property type="nucleotide sequence ID" value="NZ_JBHTCO010000004.1"/>
</dbReference>